<geneLocation type="plasmid" evidence="3 4">
    <name>unnamed</name>
</geneLocation>
<dbReference type="PANTHER" id="PTHR30486:SF6">
    <property type="entry name" value="TYPE IV PILUS RETRACTATION ATPASE PILT"/>
    <property type="match status" value="1"/>
</dbReference>
<keyword evidence="3" id="KW-0614">Plasmid</keyword>
<dbReference type="Gene3D" id="3.40.50.300">
    <property type="entry name" value="P-loop containing nucleotide triphosphate hydrolases"/>
    <property type="match status" value="1"/>
</dbReference>
<dbReference type="EMBL" id="CP073079">
    <property type="protein sequence ID" value="QUD90962.1"/>
    <property type="molecule type" value="Genomic_DNA"/>
</dbReference>
<keyword evidence="4" id="KW-1185">Reference proteome</keyword>
<dbReference type="GO" id="GO:0005737">
    <property type="term" value="C:cytoplasm"/>
    <property type="evidence" value="ECO:0007669"/>
    <property type="project" value="InterPro"/>
</dbReference>
<protein>
    <submittedName>
        <fullName evidence="3">P-type conjugative transfer ATPase TrbB</fullName>
    </submittedName>
</protein>
<dbReference type="InterPro" id="IPR001482">
    <property type="entry name" value="T2SS/T4SS_dom"/>
</dbReference>
<proteinExistence type="inferred from homology"/>
<dbReference type="PROSITE" id="PS00662">
    <property type="entry name" value="T2SP_E"/>
    <property type="match status" value="1"/>
</dbReference>
<dbReference type="GO" id="GO:0005524">
    <property type="term" value="F:ATP binding"/>
    <property type="evidence" value="ECO:0007669"/>
    <property type="project" value="InterPro"/>
</dbReference>
<accession>A0A975IXB6</accession>
<evidence type="ECO:0000313" key="4">
    <source>
        <dbReference type="Proteomes" id="UP000676409"/>
    </source>
</evidence>
<comment type="similarity">
    <text evidence="1">Belongs to the GSP E family.</text>
</comment>
<dbReference type="InterPro" id="IPR027417">
    <property type="entry name" value="P-loop_NTPase"/>
</dbReference>
<dbReference type="InterPro" id="IPR050921">
    <property type="entry name" value="T4SS_GSP_E_ATPase"/>
</dbReference>
<dbReference type="GO" id="GO:0016887">
    <property type="term" value="F:ATP hydrolysis activity"/>
    <property type="evidence" value="ECO:0007669"/>
    <property type="project" value="InterPro"/>
</dbReference>
<dbReference type="CDD" id="cd01130">
    <property type="entry name" value="VirB11-like_ATPase"/>
    <property type="match status" value="1"/>
</dbReference>
<dbReference type="Pfam" id="PF00437">
    <property type="entry name" value="T2SSE"/>
    <property type="match status" value="1"/>
</dbReference>
<dbReference type="Proteomes" id="UP000676409">
    <property type="component" value="Plasmid unnamed"/>
</dbReference>
<dbReference type="InterPro" id="IPR014149">
    <property type="entry name" value="Conjug-transfer_TrbB"/>
</dbReference>
<dbReference type="RefSeq" id="WP_211941008.1">
    <property type="nucleotide sequence ID" value="NZ_CP073079.1"/>
</dbReference>
<reference evidence="3" key="1">
    <citation type="submission" date="2021-04" db="EMBL/GenBank/DDBJ databases">
        <title>The complete genome sequence of Caulobacter sp. S6.</title>
        <authorList>
            <person name="Tang Y."/>
            <person name="Ouyang W."/>
            <person name="Liu Q."/>
            <person name="Huang B."/>
            <person name="Guo Z."/>
            <person name="Lei P."/>
        </authorList>
    </citation>
    <scope>NUCLEOTIDE SEQUENCE</scope>
    <source>
        <strain evidence="3">S6</strain>
        <plasmid evidence="3">unnamed</plasmid>
    </source>
</reference>
<dbReference type="NCBIfam" id="TIGR02782">
    <property type="entry name" value="TrbB_P"/>
    <property type="match status" value="1"/>
</dbReference>
<evidence type="ECO:0000256" key="1">
    <source>
        <dbReference type="ARBA" id="ARBA00006611"/>
    </source>
</evidence>
<evidence type="ECO:0000259" key="2">
    <source>
        <dbReference type="PROSITE" id="PS00662"/>
    </source>
</evidence>
<dbReference type="AlphaFoldDB" id="A0A975IXB6"/>
<name>A0A975IXB6_9CAUL</name>
<gene>
    <name evidence="3" type="primary">trbB</name>
    <name evidence="3" type="ORF">KCG34_25745</name>
</gene>
<sequence length="322" mass="35045">MVQHNPIVADRKVAALRQAMGPVIAQALADRLVVEVMVNPDGRIWIDRIGEGRSFTGEVLAPADADRILRLLADHAGEVVTRDRPRVSATLPETGERFQGAFMPVVSSPAFAIRKRPEVVFTLDDYVEREILSPAMADVLRTAAAGRQNLLIAGGTGSGKTTLANAILAESAFAADRVVLIEDTAELQCAALDKVEMLTKRTEPQVTMTDLVRDTLRLRPDRIVIGEVRDGSALDLLKAWNTGHPGGLATIHANSAAEALTRLEDLIGEVTQRVPHRAITQAINVVVFIERTATGRRIRDVSRLVGRENDAYVLEPVREPVL</sequence>
<dbReference type="Gene3D" id="3.30.450.90">
    <property type="match status" value="1"/>
</dbReference>
<dbReference type="KEGG" id="caul:KCG34_25745"/>
<evidence type="ECO:0000313" key="3">
    <source>
        <dbReference type="EMBL" id="QUD90962.1"/>
    </source>
</evidence>
<dbReference type="PANTHER" id="PTHR30486">
    <property type="entry name" value="TWITCHING MOTILITY PROTEIN PILT"/>
    <property type="match status" value="1"/>
</dbReference>
<dbReference type="SUPFAM" id="SSF52540">
    <property type="entry name" value="P-loop containing nucleoside triphosphate hydrolases"/>
    <property type="match status" value="1"/>
</dbReference>
<feature type="domain" description="Bacterial type II secretion system protein E" evidence="2">
    <location>
        <begin position="216"/>
        <end position="230"/>
    </location>
</feature>
<organism evidence="3 4">
    <name type="scientific">Phenylobacterium montanum</name>
    <dbReference type="NCBI Taxonomy" id="2823693"/>
    <lineage>
        <taxon>Bacteria</taxon>
        <taxon>Pseudomonadati</taxon>
        <taxon>Pseudomonadota</taxon>
        <taxon>Alphaproteobacteria</taxon>
        <taxon>Caulobacterales</taxon>
        <taxon>Caulobacteraceae</taxon>
        <taxon>Phenylobacterium</taxon>
    </lineage>
</organism>